<dbReference type="EMBL" id="BAABWU010000007">
    <property type="protein sequence ID" value="GAA6196780.1"/>
    <property type="molecule type" value="Genomic_DNA"/>
</dbReference>
<dbReference type="Pfam" id="PF00892">
    <property type="entry name" value="EamA"/>
    <property type="match status" value="2"/>
</dbReference>
<gene>
    <name evidence="3" type="ORF">NBRC116598_22240</name>
</gene>
<keyword evidence="1" id="KW-0812">Transmembrane</keyword>
<feature type="transmembrane region" description="Helical" evidence="1">
    <location>
        <begin position="6"/>
        <end position="24"/>
    </location>
</feature>
<reference evidence="3 4" key="1">
    <citation type="submission" date="2024-04" db="EMBL/GenBank/DDBJ databases">
        <title>Draft genome sequence of Pseudophaeobacter arcticus NBRC 116598.</title>
        <authorList>
            <person name="Miyakawa T."/>
            <person name="Kusuya Y."/>
            <person name="Miura T."/>
        </authorList>
    </citation>
    <scope>NUCLEOTIDE SEQUENCE [LARGE SCALE GENOMIC DNA]</scope>
    <source>
        <strain evidence="3 4">SU-CL00105</strain>
    </source>
</reference>
<feature type="transmembrane region" description="Helical" evidence="1">
    <location>
        <begin position="36"/>
        <end position="54"/>
    </location>
</feature>
<dbReference type="PANTHER" id="PTHR22911:SF135">
    <property type="entry name" value="BLR4310 PROTEIN"/>
    <property type="match status" value="1"/>
</dbReference>
<dbReference type="PANTHER" id="PTHR22911">
    <property type="entry name" value="ACYL-MALONYL CONDENSING ENZYME-RELATED"/>
    <property type="match status" value="1"/>
</dbReference>
<feature type="transmembrane region" description="Helical" evidence="1">
    <location>
        <begin position="176"/>
        <end position="196"/>
    </location>
</feature>
<keyword evidence="1" id="KW-1133">Transmembrane helix</keyword>
<feature type="transmembrane region" description="Helical" evidence="1">
    <location>
        <begin position="240"/>
        <end position="256"/>
    </location>
</feature>
<feature type="transmembrane region" description="Helical" evidence="1">
    <location>
        <begin position="123"/>
        <end position="141"/>
    </location>
</feature>
<keyword evidence="4" id="KW-1185">Reference proteome</keyword>
<feature type="transmembrane region" description="Helical" evidence="1">
    <location>
        <begin position="147"/>
        <end position="164"/>
    </location>
</feature>
<feature type="domain" description="EamA" evidence="2">
    <location>
        <begin position="5"/>
        <end position="137"/>
    </location>
</feature>
<keyword evidence="1" id="KW-0472">Membrane</keyword>
<organism evidence="3 4">
    <name type="scientific">Pseudophaeobacter arcticus</name>
    <dbReference type="NCBI Taxonomy" id="385492"/>
    <lineage>
        <taxon>Bacteria</taxon>
        <taxon>Pseudomonadati</taxon>
        <taxon>Pseudomonadota</taxon>
        <taxon>Alphaproteobacteria</taxon>
        <taxon>Rhodobacterales</taxon>
        <taxon>Paracoccaceae</taxon>
        <taxon>Pseudophaeobacter</taxon>
    </lineage>
</organism>
<feature type="transmembrane region" description="Helical" evidence="1">
    <location>
        <begin position="208"/>
        <end position="228"/>
    </location>
</feature>
<evidence type="ECO:0000259" key="2">
    <source>
        <dbReference type="Pfam" id="PF00892"/>
    </source>
</evidence>
<feature type="domain" description="EamA" evidence="2">
    <location>
        <begin position="147"/>
        <end position="274"/>
    </location>
</feature>
<sequence>MNNLNGILFILAAMAAFTLEDMFIKRLSGDVPVGQILMLLGLGSGTVFAAAAVYRGDNLFAPAAWRGAAILRTLSEAVGAVAFATALSLVDISTVAAVFQALPLVITMGAALFLGEQVGWRRWSAICVGFVGVLMIVRPGLAGFNPSVILVLVAVLAIAARDLLTRMVDSSVSSAVVSFQAFASVIVAGGLLLVSTGAEPTALDGRQVGMMLGGIVFGVAGYYAIVTATRIGDASAITPFRYSRLLFSILVGVLVFGERPDAMTLGGAALIIVSGLYTFVRERRLAREQVREQARLHRAGSVVSATPGSTGV</sequence>
<dbReference type="InterPro" id="IPR000620">
    <property type="entry name" value="EamA_dom"/>
</dbReference>
<accession>A0ABQ0ALQ4</accession>
<comment type="caution">
    <text evidence="3">The sequence shown here is derived from an EMBL/GenBank/DDBJ whole genome shotgun (WGS) entry which is preliminary data.</text>
</comment>
<evidence type="ECO:0000256" key="1">
    <source>
        <dbReference type="SAM" id="Phobius"/>
    </source>
</evidence>
<dbReference type="InterPro" id="IPR037185">
    <property type="entry name" value="EmrE-like"/>
</dbReference>
<dbReference type="RefSeq" id="WP_353399965.1">
    <property type="nucleotide sequence ID" value="NZ_BAABWU010000007.1"/>
</dbReference>
<dbReference type="SUPFAM" id="SSF103481">
    <property type="entry name" value="Multidrug resistance efflux transporter EmrE"/>
    <property type="match status" value="2"/>
</dbReference>
<feature type="transmembrane region" description="Helical" evidence="1">
    <location>
        <begin position="92"/>
        <end position="114"/>
    </location>
</feature>
<name>A0ABQ0ALQ4_9RHOB</name>
<proteinExistence type="predicted"/>
<feature type="transmembrane region" description="Helical" evidence="1">
    <location>
        <begin position="262"/>
        <end position="280"/>
    </location>
</feature>
<evidence type="ECO:0000313" key="4">
    <source>
        <dbReference type="Proteomes" id="UP001441944"/>
    </source>
</evidence>
<protein>
    <submittedName>
        <fullName evidence="3">DMT family transporter</fullName>
    </submittedName>
</protein>
<evidence type="ECO:0000313" key="3">
    <source>
        <dbReference type="EMBL" id="GAA6196780.1"/>
    </source>
</evidence>
<dbReference type="Proteomes" id="UP001441944">
    <property type="component" value="Unassembled WGS sequence"/>
</dbReference>